<dbReference type="EMBL" id="BAABJY010000001">
    <property type="protein sequence ID" value="GAA4858018.1"/>
    <property type="molecule type" value="Genomic_DNA"/>
</dbReference>
<gene>
    <name evidence="2" type="ORF">GCM10023332_07250</name>
</gene>
<comment type="caution">
    <text evidence="2">The sequence shown here is derived from an EMBL/GenBank/DDBJ whole genome shotgun (WGS) entry which is preliminary data.</text>
</comment>
<feature type="chain" id="PRO_5046061185" description="Polymer-forming cytoskeletal protein" evidence="1">
    <location>
        <begin position="26"/>
        <end position="227"/>
    </location>
</feature>
<dbReference type="PROSITE" id="PS51257">
    <property type="entry name" value="PROKAR_LIPOPROTEIN"/>
    <property type="match status" value="1"/>
</dbReference>
<dbReference type="Proteomes" id="UP001501323">
    <property type="component" value="Unassembled WGS sequence"/>
</dbReference>
<protein>
    <recommendedName>
        <fullName evidence="4">Polymer-forming cytoskeletal protein</fullName>
    </recommendedName>
</protein>
<keyword evidence="1" id="KW-0732">Signal</keyword>
<accession>A0ABP9DRH7</accession>
<keyword evidence="3" id="KW-1185">Reference proteome</keyword>
<evidence type="ECO:0008006" key="4">
    <source>
        <dbReference type="Google" id="ProtNLM"/>
    </source>
</evidence>
<evidence type="ECO:0000313" key="2">
    <source>
        <dbReference type="EMBL" id="GAA4858018.1"/>
    </source>
</evidence>
<name>A0ABP9DRH7_9GAMM</name>
<sequence length="227" mass="23535">MSRIRRFHALPLALSLGLASACALASGQDIDKINGSITAEAGQSYGELSTVNGSIRLRDGSRTGNADTVNGSIRGGDDLQAGSLETVNGSIRLGHRANVSGHVETVNGSIFIDRGSRIGGDVETVNGGIGLVATEVGGNLETVTGDVTVGVGSHVRGGLRVSKPSRSWLPVSFNQRTPRIVIGPNAVVEGDLVFEREVVLYVHKTARIGAVTGATPIPYDTPTSPRD</sequence>
<dbReference type="RefSeq" id="WP_345294129.1">
    <property type="nucleotide sequence ID" value="NZ_BAABJY010000001.1"/>
</dbReference>
<organism evidence="2 3">
    <name type="scientific">Luteimonas vadosa</name>
    <dbReference type="NCBI Taxonomy" id="1165507"/>
    <lineage>
        <taxon>Bacteria</taxon>
        <taxon>Pseudomonadati</taxon>
        <taxon>Pseudomonadota</taxon>
        <taxon>Gammaproteobacteria</taxon>
        <taxon>Lysobacterales</taxon>
        <taxon>Lysobacteraceae</taxon>
        <taxon>Luteimonas</taxon>
    </lineage>
</organism>
<evidence type="ECO:0000256" key="1">
    <source>
        <dbReference type="SAM" id="SignalP"/>
    </source>
</evidence>
<evidence type="ECO:0000313" key="3">
    <source>
        <dbReference type="Proteomes" id="UP001501323"/>
    </source>
</evidence>
<proteinExistence type="predicted"/>
<feature type="signal peptide" evidence="1">
    <location>
        <begin position="1"/>
        <end position="25"/>
    </location>
</feature>
<reference evidence="3" key="1">
    <citation type="journal article" date="2019" name="Int. J. Syst. Evol. Microbiol.">
        <title>The Global Catalogue of Microorganisms (GCM) 10K type strain sequencing project: providing services to taxonomists for standard genome sequencing and annotation.</title>
        <authorList>
            <consortium name="The Broad Institute Genomics Platform"/>
            <consortium name="The Broad Institute Genome Sequencing Center for Infectious Disease"/>
            <person name="Wu L."/>
            <person name="Ma J."/>
        </authorList>
    </citation>
    <scope>NUCLEOTIDE SEQUENCE [LARGE SCALE GENOMIC DNA]</scope>
    <source>
        <strain evidence="3">JCM 18392</strain>
    </source>
</reference>